<dbReference type="Proteomes" id="UP001160148">
    <property type="component" value="Unassembled WGS sequence"/>
</dbReference>
<evidence type="ECO:0000256" key="1">
    <source>
        <dbReference type="SAM" id="MobiDB-lite"/>
    </source>
</evidence>
<feature type="compositionally biased region" description="Polar residues" evidence="1">
    <location>
        <begin position="1"/>
        <end position="22"/>
    </location>
</feature>
<reference evidence="2 3" key="1">
    <citation type="submission" date="2023-01" db="EMBL/GenBank/DDBJ databases">
        <authorList>
            <person name="Whitehead M."/>
        </authorList>
    </citation>
    <scope>NUCLEOTIDE SEQUENCE [LARGE SCALE GENOMIC DNA]</scope>
</reference>
<keyword evidence="3" id="KW-1185">Reference proteome</keyword>
<feature type="region of interest" description="Disordered" evidence="1">
    <location>
        <begin position="1"/>
        <end position="59"/>
    </location>
</feature>
<dbReference type="AlphaFoldDB" id="A0AAV0VR99"/>
<feature type="compositionally biased region" description="Polar residues" evidence="1">
    <location>
        <begin position="28"/>
        <end position="59"/>
    </location>
</feature>
<evidence type="ECO:0000313" key="2">
    <source>
        <dbReference type="EMBL" id="CAI6346095.1"/>
    </source>
</evidence>
<name>A0AAV0VR99_9HEMI</name>
<proteinExistence type="predicted"/>
<organism evidence="2 3">
    <name type="scientific">Macrosiphum euphorbiae</name>
    <name type="common">potato aphid</name>
    <dbReference type="NCBI Taxonomy" id="13131"/>
    <lineage>
        <taxon>Eukaryota</taxon>
        <taxon>Metazoa</taxon>
        <taxon>Ecdysozoa</taxon>
        <taxon>Arthropoda</taxon>
        <taxon>Hexapoda</taxon>
        <taxon>Insecta</taxon>
        <taxon>Pterygota</taxon>
        <taxon>Neoptera</taxon>
        <taxon>Paraneoptera</taxon>
        <taxon>Hemiptera</taxon>
        <taxon>Sternorrhyncha</taxon>
        <taxon>Aphidomorpha</taxon>
        <taxon>Aphidoidea</taxon>
        <taxon>Aphididae</taxon>
        <taxon>Macrosiphini</taxon>
        <taxon>Macrosiphum</taxon>
    </lineage>
</organism>
<evidence type="ECO:0000313" key="3">
    <source>
        <dbReference type="Proteomes" id="UP001160148"/>
    </source>
</evidence>
<dbReference type="EMBL" id="CARXXK010000001">
    <property type="protein sequence ID" value="CAI6346095.1"/>
    <property type="molecule type" value="Genomic_DNA"/>
</dbReference>
<protein>
    <submittedName>
        <fullName evidence="2">Uncharacterized protein</fullName>
    </submittedName>
</protein>
<gene>
    <name evidence="2" type="ORF">MEUPH1_LOCUS3039</name>
</gene>
<sequence>MCNKPNNNSISLKDRLIQSSKTNHNKPNDTTPNSDPSTNTVDNMTNELPASSQHPNNHIVSKTIDTNKFNYETNNNTNHIQNVPNTNSTSNHNINIETDKNAFGT</sequence>
<comment type="caution">
    <text evidence="2">The sequence shown here is derived from an EMBL/GenBank/DDBJ whole genome shotgun (WGS) entry which is preliminary data.</text>
</comment>
<feature type="region of interest" description="Disordered" evidence="1">
    <location>
        <begin position="75"/>
        <end position="105"/>
    </location>
</feature>
<accession>A0AAV0VR99</accession>
<feature type="compositionally biased region" description="Low complexity" evidence="1">
    <location>
        <begin position="75"/>
        <end position="96"/>
    </location>
</feature>